<evidence type="ECO:0000256" key="6">
    <source>
        <dbReference type="SAM" id="Phobius"/>
    </source>
</evidence>
<dbReference type="GO" id="GO:0022857">
    <property type="term" value="F:transmembrane transporter activity"/>
    <property type="evidence" value="ECO:0007669"/>
    <property type="project" value="InterPro"/>
</dbReference>
<feature type="transmembrane region" description="Helical" evidence="6">
    <location>
        <begin position="369"/>
        <end position="386"/>
    </location>
</feature>
<evidence type="ECO:0000256" key="1">
    <source>
        <dbReference type="ARBA" id="ARBA00004651"/>
    </source>
</evidence>
<evidence type="ECO:0000256" key="3">
    <source>
        <dbReference type="ARBA" id="ARBA00022692"/>
    </source>
</evidence>
<evidence type="ECO:0000256" key="5">
    <source>
        <dbReference type="ARBA" id="ARBA00023136"/>
    </source>
</evidence>
<feature type="transmembrane region" description="Helical" evidence="6">
    <location>
        <begin position="50"/>
        <end position="70"/>
    </location>
</feature>
<keyword evidence="4 6" id="KW-1133">Transmembrane helix</keyword>
<dbReference type="RefSeq" id="WP_110839165.1">
    <property type="nucleotide sequence ID" value="NZ_QJVJ01000002.1"/>
</dbReference>
<feature type="transmembrane region" description="Helical" evidence="6">
    <location>
        <begin position="242"/>
        <end position="259"/>
    </location>
</feature>
<name>A0A2V5KWE6_9BACL</name>
<protein>
    <submittedName>
        <fullName evidence="8">MFS transporter</fullName>
    </submittedName>
</protein>
<keyword evidence="3 6" id="KW-0812">Transmembrane</keyword>
<sequence length="398" mass="41851">MNQHAPLWTKSFVALTVSSFLLFLNLQMLLSSFPAYAKNEFHAGDVTASLMTSVFALSAIATRFATAVLMRRLRLGTLLYMGVAVSAGATVLYSLAGSVGALLVMRIGYGVGFGMASTIIPTLVSRIIPPARMGEGIGYFGLSTSLAMSVGPMIGLNVMNRFGFGALSLAGTAAVLLTVPVLLLARAIPPDAGPVRPAADGSGGKRTFPAELAFPALLNVILAVTYSGLLSFIALFGQSVHLEQVGLFFLFNAVTIVLIRPISGRLFDRRGHAAVLVPAALCVVASMTVLSYTASMPMLIASALLYGLGFGAIQPTIQAWMIRSSPRERHGMANSMFYNSTDLGVAAGSVLLGAISSAAGYAAMYRYSAGFMVRFVVVYVVLRIVSAKRTEKTGVKPA</sequence>
<dbReference type="CDD" id="cd17489">
    <property type="entry name" value="MFS_YfcJ_like"/>
    <property type="match status" value="1"/>
</dbReference>
<feature type="transmembrane region" description="Helical" evidence="6">
    <location>
        <begin position="77"/>
        <end position="96"/>
    </location>
</feature>
<organism evidence="8 9">
    <name type="scientific">Paenibacillus flagellatus</name>
    <dbReference type="NCBI Taxonomy" id="2211139"/>
    <lineage>
        <taxon>Bacteria</taxon>
        <taxon>Bacillati</taxon>
        <taxon>Bacillota</taxon>
        <taxon>Bacilli</taxon>
        <taxon>Bacillales</taxon>
        <taxon>Paenibacillaceae</taxon>
        <taxon>Paenibacillus</taxon>
    </lineage>
</organism>
<dbReference type="InterPro" id="IPR036259">
    <property type="entry name" value="MFS_trans_sf"/>
</dbReference>
<feature type="domain" description="Major facilitator superfamily (MFS) profile" evidence="7">
    <location>
        <begin position="11"/>
        <end position="386"/>
    </location>
</feature>
<gene>
    <name evidence="8" type="ORF">DLM86_03845</name>
</gene>
<feature type="transmembrane region" description="Helical" evidence="6">
    <location>
        <begin position="12"/>
        <end position="30"/>
    </location>
</feature>
<feature type="transmembrane region" description="Helical" evidence="6">
    <location>
        <begin position="212"/>
        <end position="236"/>
    </location>
</feature>
<feature type="transmembrane region" description="Helical" evidence="6">
    <location>
        <begin position="298"/>
        <end position="322"/>
    </location>
</feature>
<evidence type="ECO:0000256" key="4">
    <source>
        <dbReference type="ARBA" id="ARBA00022989"/>
    </source>
</evidence>
<feature type="transmembrane region" description="Helical" evidence="6">
    <location>
        <begin position="271"/>
        <end position="292"/>
    </location>
</feature>
<dbReference type="SUPFAM" id="SSF103473">
    <property type="entry name" value="MFS general substrate transporter"/>
    <property type="match status" value="1"/>
</dbReference>
<dbReference type="OrthoDB" id="9814001at2"/>
<dbReference type="InterPro" id="IPR020846">
    <property type="entry name" value="MFS_dom"/>
</dbReference>
<evidence type="ECO:0000313" key="9">
    <source>
        <dbReference type="Proteomes" id="UP000247476"/>
    </source>
</evidence>
<keyword evidence="9" id="KW-1185">Reference proteome</keyword>
<feature type="transmembrane region" description="Helical" evidence="6">
    <location>
        <begin position="136"/>
        <end position="156"/>
    </location>
</feature>
<evidence type="ECO:0000256" key="2">
    <source>
        <dbReference type="ARBA" id="ARBA00022448"/>
    </source>
</evidence>
<evidence type="ECO:0000259" key="7">
    <source>
        <dbReference type="PROSITE" id="PS50850"/>
    </source>
</evidence>
<accession>A0A2V5KWE6</accession>
<reference evidence="8 9" key="1">
    <citation type="submission" date="2018-05" db="EMBL/GenBank/DDBJ databases">
        <title>Paenibacillus flagellatus sp. nov., isolated from selenium mineral soil.</title>
        <authorList>
            <person name="Dai X."/>
        </authorList>
    </citation>
    <scope>NUCLEOTIDE SEQUENCE [LARGE SCALE GENOMIC DNA]</scope>
    <source>
        <strain evidence="8 9">DXL2</strain>
    </source>
</reference>
<dbReference type="InterPro" id="IPR052714">
    <property type="entry name" value="MFS_Exporter"/>
</dbReference>
<proteinExistence type="predicted"/>
<keyword evidence="5 6" id="KW-0472">Membrane</keyword>
<feature type="transmembrane region" description="Helical" evidence="6">
    <location>
        <begin position="102"/>
        <end position="124"/>
    </location>
</feature>
<dbReference type="PANTHER" id="PTHR23531">
    <property type="entry name" value="QUINOLENE RESISTANCE PROTEIN NORA"/>
    <property type="match status" value="1"/>
</dbReference>
<evidence type="ECO:0000313" key="8">
    <source>
        <dbReference type="EMBL" id="PYI56637.1"/>
    </source>
</evidence>
<dbReference type="AlphaFoldDB" id="A0A2V5KWE6"/>
<dbReference type="GO" id="GO:0005886">
    <property type="term" value="C:plasma membrane"/>
    <property type="evidence" value="ECO:0007669"/>
    <property type="project" value="UniProtKB-SubCell"/>
</dbReference>
<dbReference type="Pfam" id="PF07690">
    <property type="entry name" value="MFS_1"/>
    <property type="match status" value="1"/>
</dbReference>
<dbReference type="PROSITE" id="PS50850">
    <property type="entry name" value="MFS"/>
    <property type="match status" value="1"/>
</dbReference>
<feature type="transmembrane region" description="Helical" evidence="6">
    <location>
        <begin position="343"/>
        <end position="363"/>
    </location>
</feature>
<dbReference type="PANTHER" id="PTHR23531:SF1">
    <property type="entry name" value="QUINOLENE RESISTANCE PROTEIN NORA"/>
    <property type="match status" value="1"/>
</dbReference>
<dbReference type="InterPro" id="IPR011701">
    <property type="entry name" value="MFS"/>
</dbReference>
<keyword evidence="2" id="KW-0813">Transport</keyword>
<comment type="subcellular location">
    <subcellularLocation>
        <location evidence="1">Cell membrane</location>
        <topology evidence="1">Multi-pass membrane protein</topology>
    </subcellularLocation>
</comment>
<dbReference type="Proteomes" id="UP000247476">
    <property type="component" value="Unassembled WGS sequence"/>
</dbReference>
<dbReference type="Gene3D" id="1.20.1250.20">
    <property type="entry name" value="MFS general substrate transporter like domains"/>
    <property type="match status" value="1"/>
</dbReference>
<feature type="transmembrane region" description="Helical" evidence="6">
    <location>
        <begin position="162"/>
        <end position="185"/>
    </location>
</feature>
<dbReference type="EMBL" id="QJVJ01000002">
    <property type="protein sequence ID" value="PYI56637.1"/>
    <property type="molecule type" value="Genomic_DNA"/>
</dbReference>
<comment type="caution">
    <text evidence="8">The sequence shown here is derived from an EMBL/GenBank/DDBJ whole genome shotgun (WGS) entry which is preliminary data.</text>
</comment>